<keyword evidence="1" id="KW-0812">Transmembrane</keyword>
<protein>
    <recommendedName>
        <fullName evidence="3">Cell division protein FtsL</fullName>
    </recommendedName>
</protein>
<organism evidence="2">
    <name type="scientific">hydrothermal vent metagenome</name>
    <dbReference type="NCBI Taxonomy" id="652676"/>
    <lineage>
        <taxon>unclassified sequences</taxon>
        <taxon>metagenomes</taxon>
        <taxon>ecological metagenomes</taxon>
    </lineage>
</organism>
<sequence>MADNIKMMRNGLRRVNKENGVTGSMILITLFSISLVMLMTLPNIYLDNQIYYESREIAHYQHIVKTLREEQTIIKRKLEAVQYRENVLSQELEE</sequence>
<gene>
    <name evidence="2" type="ORF">MNB_SV-12-938</name>
</gene>
<reference evidence="2" key="1">
    <citation type="submission" date="2016-10" db="EMBL/GenBank/DDBJ databases">
        <authorList>
            <person name="de Groot N.N."/>
        </authorList>
    </citation>
    <scope>NUCLEOTIDE SEQUENCE</scope>
</reference>
<evidence type="ECO:0000313" key="2">
    <source>
        <dbReference type="EMBL" id="SFV61748.1"/>
    </source>
</evidence>
<dbReference type="AlphaFoldDB" id="A0A1W1C7B7"/>
<dbReference type="EMBL" id="FPHE01000108">
    <property type="protein sequence ID" value="SFV61748.1"/>
    <property type="molecule type" value="Genomic_DNA"/>
</dbReference>
<keyword evidence="1" id="KW-0472">Membrane</keyword>
<proteinExistence type="predicted"/>
<feature type="transmembrane region" description="Helical" evidence="1">
    <location>
        <begin position="21"/>
        <end position="45"/>
    </location>
</feature>
<accession>A0A1W1C7B7</accession>
<keyword evidence="1" id="KW-1133">Transmembrane helix</keyword>
<evidence type="ECO:0008006" key="3">
    <source>
        <dbReference type="Google" id="ProtNLM"/>
    </source>
</evidence>
<evidence type="ECO:0000256" key="1">
    <source>
        <dbReference type="SAM" id="Phobius"/>
    </source>
</evidence>
<name>A0A1W1C7B7_9ZZZZ</name>